<dbReference type="SMART" id="SM00298">
    <property type="entry name" value="CHROMO"/>
    <property type="match status" value="1"/>
</dbReference>
<dbReference type="Gene3D" id="2.40.50.40">
    <property type="match status" value="1"/>
</dbReference>
<dbReference type="PROSITE" id="PS50013">
    <property type="entry name" value="CHROMO_2"/>
    <property type="match status" value="1"/>
</dbReference>
<accession>A0A225UJL4</accession>
<sequence>MYVKDLDQRDWDEYAERLTFTTNTARDRIRGETPFYMIHGWDPRSTLEAVIPVGSTRKHDRDPRRWRYRMQKYYQQAQEQMNHRLREAVADRADTHNDLARPHLSLAIPRSGYAKKLAHLWHGPFRVAEKVGEHAVRLEIAGSTYSIFTVVHVSKVKLVKIFPAQPVTRLNESEGDRVDFDEALLPEDSWIQDRDPDEHEVDRISDMRTGKRTRYDRIYREFLVHWRGYEDPTWVDEADLNCGALLYEFLRDRANRNRFGVMQSHEEP</sequence>
<gene>
    <name evidence="2" type="ORF">PHMEG_00037599</name>
</gene>
<comment type="caution">
    <text evidence="2">The sequence shown here is derived from an EMBL/GenBank/DDBJ whole genome shotgun (WGS) entry which is preliminary data.</text>
</comment>
<dbReference type="STRING" id="4795.A0A225UJL4"/>
<dbReference type="CDD" id="cd00024">
    <property type="entry name" value="CD_CSD"/>
    <property type="match status" value="1"/>
</dbReference>
<reference evidence="3" key="1">
    <citation type="submission" date="2017-03" db="EMBL/GenBank/DDBJ databases">
        <title>Phytopthora megakarya and P. palmivora, two closely related causual agents of cacao black pod achieved similar genome size and gene model numbers by different mechanisms.</title>
        <authorList>
            <person name="Ali S."/>
            <person name="Shao J."/>
            <person name="Larry D.J."/>
            <person name="Kronmiller B."/>
            <person name="Shen D."/>
            <person name="Strem M.D."/>
            <person name="Melnick R.L."/>
            <person name="Guiltinan M.J."/>
            <person name="Tyler B.M."/>
            <person name="Meinhardt L.W."/>
            <person name="Bailey B.A."/>
        </authorList>
    </citation>
    <scope>NUCLEOTIDE SEQUENCE [LARGE SCALE GENOMIC DNA]</scope>
    <source>
        <strain evidence="3">zdho120</strain>
    </source>
</reference>
<dbReference type="InterPro" id="IPR016197">
    <property type="entry name" value="Chromo-like_dom_sf"/>
</dbReference>
<proteinExistence type="predicted"/>
<protein>
    <recommendedName>
        <fullName evidence="1">Chromo domain-containing protein</fullName>
    </recommendedName>
</protein>
<feature type="domain" description="Chromo" evidence="1">
    <location>
        <begin position="199"/>
        <end position="253"/>
    </location>
</feature>
<dbReference type="InterPro" id="IPR000953">
    <property type="entry name" value="Chromo/chromo_shadow_dom"/>
</dbReference>
<dbReference type="Proteomes" id="UP000198211">
    <property type="component" value="Unassembled WGS sequence"/>
</dbReference>
<evidence type="ECO:0000313" key="3">
    <source>
        <dbReference type="Proteomes" id="UP000198211"/>
    </source>
</evidence>
<dbReference type="OrthoDB" id="119256at2759"/>
<evidence type="ECO:0000313" key="2">
    <source>
        <dbReference type="EMBL" id="OWY93121.1"/>
    </source>
</evidence>
<evidence type="ECO:0000259" key="1">
    <source>
        <dbReference type="PROSITE" id="PS50013"/>
    </source>
</evidence>
<dbReference type="InterPro" id="IPR023780">
    <property type="entry name" value="Chromo_domain"/>
</dbReference>
<dbReference type="EMBL" id="NBNE01016674">
    <property type="protein sequence ID" value="OWY93121.1"/>
    <property type="molecule type" value="Genomic_DNA"/>
</dbReference>
<dbReference type="AlphaFoldDB" id="A0A225UJL4"/>
<keyword evidence="3" id="KW-1185">Reference proteome</keyword>
<dbReference type="SUPFAM" id="SSF54160">
    <property type="entry name" value="Chromo domain-like"/>
    <property type="match status" value="1"/>
</dbReference>
<name>A0A225UJL4_9STRA</name>
<dbReference type="Pfam" id="PF00385">
    <property type="entry name" value="Chromo"/>
    <property type="match status" value="1"/>
</dbReference>
<organism evidence="2 3">
    <name type="scientific">Phytophthora megakarya</name>
    <dbReference type="NCBI Taxonomy" id="4795"/>
    <lineage>
        <taxon>Eukaryota</taxon>
        <taxon>Sar</taxon>
        <taxon>Stramenopiles</taxon>
        <taxon>Oomycota</taxon>
        <taxon>Peronosporomycetes</taxon>
        <taxon>Peronosporales</taxon>
        <taxon>Peronosporaceae</taxon>
        <taxon>Phytophthora</taxon>
    </lineage>
</organism>